<protein>
    <recommendedName>
        <fullName evidence="4">ribonuclease Z</fullName>
        <ecNumber evidence="4">3.1.26.11</ecNumber>
    </recommendedName>
</protein>
<reference evidence="14 15" key="1">
    <citation type="journal article" date="2010" name="Nature">
        <title>The Ectocarpus genome and the independent evolution of multicellularity in brown algae.</title>
        <authorList>
            <person name="Cock J.M."/>
            <person name="Sterck L."/>
            <person name="Rouze P."/>
            <person name="Scornet D."/>
            <person name="Allen A.E."/>
            <person name="Amoutzias G."/>
            <person name="Anthouard V."/>
            <person name="Artiguenave F."/>
            <person name="Aury J.M."/>
            <person name="Badger J.H."/>
            <person name="Beszteri B."/>
            <person name="Billiau K."/>
            <person name="Bonnet E."/>
            <person name="Bothwell J.H."/>
            <person name="Bowler C."/>
            <person name="Boyen C."/>
            <person name="Brownlee C."/>
            <person name="Carrano C.J."/>
            <person name="Charrier B."/>
            <person name="Cho G.Y."/>
            <person name="Coelho S.M."/>
            <person name="Collen J."/>
            <person name="Corre E."/>
            <person name="Da Silva C."/>
            <person name="Delage L."/>
            <person name="Delaroque N."/>
            <person name="Dittami S.M."/>
            <person name="Doulbeau S."/>
            <person name="Elias M."/>
            <person name="Farnham G."/>
            <person name="Gachon C.M."/>
            <person name="Gschloessl B."/>
            <person name="Heesch S."/>
            <person name="Jabbari K."/>
            <person name="Jubin C."/>
            <person name="Kawai H."/>
            <person name="Kimura K."/>
            <person name="Kloareg B."/>
            <person name="Kupper F.C."/>
            <person name="Lang D."/>
            <person name="Le Bail A."/>
            <person name="Leblanc C."/>
            <person name="Lerouge P."/>
            <person name="Lohr M."/>
            <person name="Lopez P.J."/>
            <person name="Martens C."/>
            <person name="Maumus F."/>
            <person name="Michel G."/>
            <person name="Miranda-Saavedra D."/>
            <person name="Morales J."/>
            <person name="Moreau H."/>
            <person name="Motomura T."/>
            <person name="Nagasato C."/>
            <person name="Napoli C.A."/>
            <person name="Nelson D.R."/>
            <person name="Nyvall-Collen P."/>
            <person name="Peters A.F."/>
            <person name="Pommier C."/>
            <person name="Potin P."/>
            <person name="Poulain J."/>
            <person name="Quesneville H."/>
            <person name="Read B."/>
            <person name="Rensing S.A."/>
            <person name="Ritter A."/>
            <person name="Rousvoal S."/>
            <person name="Samanta M."/>
            <person name="Samson G."/>
            <person name="Schroeder D.C."/>
            <person name="Segurens B."/>
            <person name="Strittmatter M."/>
            <person name="Tonon T."/>
            <person name="Tregear J.W."/>
            <person name="Valentin K."/>
            <person name="von Dassow P."/>
            <person name="Yamagishi T."/>
            <person name="Van de Peer Y."/>
            <person name="Wincker P."/>
        </authorList>
    </citation>
    <scope>NUCLEOTIDE SEQUENCE [LARGE SCALE GENOMIC DNA]</scope>
    <source>
        <strain evidence="15">Ec32 / CCAP1310/4</strain>
    </source>
</reference>
<dbReference type="SUPFAM" id="SSF56281">
    <property type="entry name" value="Metallo-hydrolase/oxidoreductase"/>
    <property type="match status" value="1"/>
</dbReference>
<keyword evidence="15" id="KW-1185">Reference proteome</keyword>
<evidence type="ECO:0000256" key="5">
    <source>
        <dbReference type="ARBA" id="ARBA00022694"/>
    </source>
</evidence>
<keyword evidence="9" id="KW-0378">Hydrolase</keyword>
<dbReference type="GO" id="GO:1990180">
    <property type="term" value="P:mitochondrial tRNA 3'-end processing"/>
    <property type="evidence" value="ECO:0007669"/>
    <property type="project" value="TreeGrafter"/>
</dbReference>
<dbReference type="InterPro" id="IPR027794">
    <property type="entry name" value="tRNase_Z_dom"/>
</dbReference>
<evidence type="ECO:0000256" key="8">
    <source>
        <dbReference type="ARBA" id="ARBA00022759"/>
    </source>
</evidence>
<evidence type="ECO:0000256" key="6">
    <source>
        <dbReference type="ARBA" id="ARBA00022722"/>
    </source>
</evidence>
<evidence type="ECO:0000313" key="15">
    <source>
        <dbReference type="Proteomes" id="UP000002630"/>
    </source>
</evidence>
<evidence type="ECO:0000256" key="2">
    <source>
        <dbReference type="ARBA" id="ARBA00001947"/>
    </source>
</evidence>
<comment type="cofactor">
    <cofactor evidence="2">
        <name>Zn(2+)</name>
        <dbReference type="ChEBI" id="CHEBI:29105"/>
    </cofactor>
</comment>
<dbReference type="GO" id="GO:0046872">
    <property type="term" value="F:metal ion binding"/>
    <property type="evidence" value="ECO:0007669"/>
    <property type="project" value="UniProtKB-KW"/>
</dbReference>
<feature type="domain" description="Metallo-beta-lactamase" evidence="12">
    <location>
        <begin position="760"/>
        <end position="840"/>
    </location>
</feature>
<dbReference type="InterPro" id="IPR047151">
    <property type="entry name" value="RNZ2-like"/>
</dbReference>
<feature type="compositionally biased region" description="Acidic residues" evidence="11">
    <location>
        <begin position="187"/>
        <end position="216"/>
    </location>
</feature>
<organism evidence="14 15">
    <name type="scientific">Ectocarpus siliculosus</name>
    <name type="common">Brown alga</name>
    <name type="synonym">Conferva siliculosa</name>
    <dbReference type="NCBI Taxonomy" id="2880"/>
    <lineage>
        <taxon>Eukaryota</taxon>
        <taxon>Sar</taxon>
        <taxon>Stramenopiles</taxon>
        <taxon>Ochrophyta</taxon>
        <taxon>PX clade</taxon>
        <taxon>Phaeophyceae</taxon>
        <taxon>Ectocarpales</taxon>
        <taxon>Ectocarpaceae</taxon>
        <taxon>Ectocarpus</taxon>
    </lineage>
</organism>
<accession>D7FS74</accession>
<evidence type="ECO:0000313" key="14">
    <source>
        <dbReference type="EMBL" id="CBJ31015.1"/>
    </source>
</evidence>
<feature type="domain" description="tRNase Z endonuclease" evidence="13">
    <location>
        <begin position="47"/>
        <end position="80"/>
    </location>
</feature>
<dbReference type="InParanoid" id="D7FS74"/>
<dbReference type="Pfam" id="PF13691">
    <property type="entry name" value="Lactamase_B_4"/>
    <property type="match status" value="1"/>
</dbReference>
<dbReference type="PANTHER" id="PTHR12553:SF70">
    <property type="entry name" value="RIBONUCLEASE Z"/>
    <property type="match status" value="1"/>
</dbReference>
<gene>
    <name evidence="14" type="ORF">Esi_0228_0035</name>
</gene>
<dbReference type="STRING" id="2880.D7FS74"/>
<dbReference type="Pfam" id="PF12706">
    <property type="entry name" value="Lactamase_B_2"/>
    <property type="match status" value="2"/>
</dbReference>
<feature type="compositionally biased region" description="Low complexity" evidence="11">
    <location>
        <begin position="165"/>
        <end position="186"/>
    </location>
</feature>
<dbReference type="InterPro" id="IPR036866">
    <property type="entry name" value="RibonucZ/Hydroxyglut_hydro"/>
</dbReference>
<feature type="compositionally biased region" description="Acidic residues" evidence="11">
    <location>
        <begin position="535"/>
        <end position="544"/>
    </location>
</feature>
<feature type="compositionally biased region" description="Basic and acidic residues" evidence="11">
    <location>
        <begin position="217"/>
        <end position="238"/>
    </location>
</feature>
<evidence type="ECO:0000259" key="12">
    <source>
        <dbReference type="Pfam" id="PF12706"/>
    </source>
</evidence>
<dbReference type="Gene3D" id="3.60.15.10">
    <property type="entry name" value="Ribonuclease Z/Hydroxyacylglutathione hydrolase-like"/>
    <property type="match status" value="2"/>
</dbReference>
<keyword evidence="10" id="KW-0862">Zinc</keyword>
<dbReference type="CDD" id="cd07718">
    <property type="entry name" value="RNaseZ_ELAC1_ELAC2-C-term-like_MBL-fold"/>
    <property type="match status" value="1"/>
</dbReference>
<evidence type="ECO:0000256" key="7">
    <source>
        <dbReference type="ARBA" id="ARBA00022723"/>
    </source>
</evidence>
<feature type="region of interest" description="Disordered" evidence="11">
    <location>
        <begin position="532"/>
        <end position="560"/>
    </location>
</feature>
<proteinExistence type="inferred from homology"/>
<dbReference type="GO" id="GO:0042781">
    <property type="term" value="F:3'-tRNA processing endoribonuclease activity"/>
    <property type="evidence" value="ECO:0007669"/>
    <property type="project" value="UniProtKB-EC"/>
</dbReference>
<comment type="similarity">
    <text evidence="3">Belongs to the RNase Z family.</text>
</comment>
<dbReference type="GO" id="GO:0005739">
    <property type="term" value="C:mitochondrion"/>
    <property type="evidence" value="ECO:0007669"/>
    <property type="project" value="TreeGrafter"/>
</dbReference>
<dbReference type="EC" id="3.1.26.11" evidence="4"/>
<dbReference type="Proteomes" id="UP000002630">
    <property type="component" value="Unassembled WGS sequence"/>
</dbReference>
<sequence>MKTEDLIHSYCQVIGTGDDGSSPCLIVSVEKAPRYSGGEPTENKILRRYLFNVGEGTQRFCGEAGVKLAKVNKLFLTGTGAEEHAGLSGLILTLSALGSPALEVFGPTGVDTLVAGLQAFGPRVGRCPAVSPMPLPLGPGESQCSYVLGDEHMEVRCGVVDPARSQSSKKVVTVDSSSRESSSSSSSDEESSSEESSSEESSSGDDDNDSSNDESGGEGHREKVKEQGGKQKHDRSDGGSRGGGDDIVSNKRRADGADSLTPAPRGENKATANGDGAIANPGAGHPKGARADRHPEIPAGIPARGPAVLYRCRVLHGEGSTFLVLSCPNVAYVPAVRDHAIVRGARGKDSVLFVFHLSPEDVVDSAAYAPLLALKGTHVLLGCGREGRRRGAGGLQHRKLAERSVQLNFVAPQAFPLHSALVNTAGHDGADSVSSCEEIGTGGSRTVVGHTLTKAMLLPVAARGINLSAVRPPVEVAEIWEDMEQRVEEAGLRDERDVVVARLWRAHGLMRKSGPPSGLTRESGLPNECLNLGGEDGDEEDYDADATMRNEPGASGSGSGGGLGGAEVFFLGTGSAAPTKNRGCSGILVRIPQAGLVGHNGLAAEGAPLRLLIDAGEGTLGHFERQFGREGALREIRGLDCVWISHKHADHHTGLFRLIAEHHRARQASRPAGGGPREAAAPLVVVAPSAVLTFVKACKEFSGEDISYQAMRCKDLERAWHWRGGSGTRAGPSPSGRRGSRRGVSALLSGMRSVSVIHCREAYGLVVQLWEDGAKLVYSGDTRPCDRLVRAGTGAALLIHEATFDDSMQQDAVSKFHCTTSEALEVGRRMRAGEVVLTHFSQRYPRVPVLDTERAQHFCVAFDGMVLNGNTVGVLPAAANLLSQVLEPKAEDGDDGKEEIVPS</sequence>
<dbReference type="eggNOG" id="KOG2121">
    <property type="taxonomic scope" value="Eukaryota"/>
</dbReference>
<dbReference type="InterPro" id="IPR001279">
    <property type="entry name" value="Metallo-B-lactamas"/>
</dbReference>
<dbReference type="EMBL" id="FN649760">
    <property type="protein sequence ID" value="CBJ31015.1"/>
    <property type="molecule type" value="Genomic_DNA"/>
</dbReference>
<evidence type="ECO:0000256" key="3">
    <source>
        <dbReference type="ARBA" id="ARBA00007823"/>
    </source>
</evidence>
<evidence type="ECO:0000256" key="10">
    <source>
        <dbReference type="ARBA" id="ARBA00022833"/>
    </source>
</evidence>
<evidence type="ECO:0000256" key="4">
    <source>
        <dbReference type="ARBA" id="ARBA00012477"/>
    </source>
</evidence>
<keyword evidence="8" id="KW-0255">Endonuclease</keyword>
<evidence type="ECO:0000256" key="1">
    <source>
        <dbReference type="ARBA" id="ARBA00000402"/>
    </source>
</evidence>
<dbReference type="OrthoDB" id="527344at2759"/>
<keyword evidence="5" id="KW-0819">tRNA processing</keyword>
<name>D7FS74_ECTSI</name>
<dbReference type="PANTHER" id="PTHR12553">
    <property type="entry name" value="ZINC PHOSPHODIESTERASE ELAC PROTEIN 2"/>
    <property type="match status" value="1"/>
</dbReference>
<keyword evidence="6" id="KW-0540">Nuclease</keyword>
<evidence type="ECO:0000256" key="9">
    <source>
        <dbReference type="ARBA" id="ARBA00022801"/>
    </source>
</evidence>
<comment type="catalytic activity">
    <reaction evidence="1">
        <text>Endonucleolytic cleavage of RNA, removing extra 3' nucleotides from tRNA precursor, generating 3' termini of tRNAs. A 3'-hydroxy group is left at the tRNA terminus and a 5'-phosphoryl group is left at the trailer molecule.</text>
        <dbReference type="EC" id="3.1.26.11"/>
    </reaction>
</comment>
<dbReference type="AlphaFoldDB" id="D7FS74"/>
<evidence type="ECO:0000259" key="13">
    <source>
        <dbReference type="Pfam" id="PF13691"/>
    </source>
</evidence>
<evidence type="ECO:0000256" key="11">
    <source>
        <dbReference type="SAM" id="MobiDB-lite"/>
    </source>
</evidence>
<keyword evidence="7" id="KW-0479">Metal-binding</keyword>
<dbReference type="FunCoup" id="D7FS74">
    <property type="interactions" value="331"/>
</dbReference>
<feature type="domain" description="Metallo-beta-lactamase" evidence="12">
    <location>
        <begin position="610"/>
        <end position="664"/>
    </location>
</feature>
<feature type="region of interest" description="Disordered" evidence="11">
    <location>
        <begin position="159"/>
        <end position="302"/>
    </location>
</feature>